<keyword evidence="3" id="KW-1185">Reference proteome</keyword>
<dbReference type="Proteomes" id="UP000824782">
    <property type="component" value="Unassembled WGS sequence"/>
</dbReference>
<dbReference type="InterPro" id="IPR054149">
    <property type="entry name" value="SMIM43"/>
</dbReference>
<evidence type="ECO:0008006" key="4">
    <source>
        <dbReference type="Google" id="ProtNLM"/>
    </source>
</evidence>
<evidence type="ECO:0000313" key="3">
    <source>
        <dbReference type="Proteomes" id="UP000824782"/>
    </source>
</evidence>
<accession>A0AAV7D6P7</accession>
<organism evidence="2 3">
    <name type="scientific">Engystomops pustulosus</name>
    <name type="common">Tungara frog</name>
    <name type="synonym">Physalaemus pustulosus</name>
    <dbReference type="NCBI Taxonomy" id="76066"/>
    <lineage>
        <taxon>Eukaryota</taxon>
        <taxon>Metazoa</taxon>
        <taxon>Chordata</taxon>
        <taxon>Craniata</taxon>
        <taxon>Vertebrata</taxon>
        <taxon>Euteleostomi</taxon>
        <taxon>Amphibia</taxon>
        <taxon>Batrachia</taxon>
        <taxon>Anura</taxon>
        <taxon>Neobatrachia</taxon>
        <taxon>Hyloidea</taxon>
        <taxon>Leptodactylidae</taxon>
        <taxon>Leiuperinae</taxon>
        <taxon>Engystomops</taxon>
    </lineage>
</organism>
<keyword evidence="1" id="KW-1133">Transmembrane helix</keyword>
<keyword evidence="1" id="KW-0472">Membrane</keyword>
<dbReference type="AlphaFoldDB" id="A0AAV7D6P7"/>
<sequence>MESSAPYFKIAMPWDMNLLLFYVALFFILLFLLLLLVVALLCQLKDSISSKVVLQSRHSMSFREDKTP</sequence>
<name>A0AAV7D6P7_ENGPU</name>
<dbReference type="Pfam" id="PF21976">
    <property type="entry name" value="SMIM43"/>
    <property type="match status" value="1"/>
</dbReference>
<keyword evidence="1" id="KW-0812">Transmembrane</keyword>
<protein>
    <recommendedName>
        <fullName evidence="4">ATP synthase F0 subunit 8</fullName>
    </recommendedName>
</protein>
<proteinExistence type="predicted"/>
<evidence type="ECO:0000313" key="2">
    <source>
        <dbReference type="EMBL" id="KAG8592871.1"/>
    </source>
</evidence>
<reference evidence="2" key="1">
    <citation type="thesis" date="2020" institute="ProQuest LLC" country="789 East Eisenhower Parkway, Ann Arbor, MI, USA">
        <title>Comparative Genomics and Chromosome Evolution.</title>
        <authorList>
            <person name="Mudd A.B."/>
        </authorList>
    </citation>
    <scope>NUCLEOTIDE SEQUENCE</scope>
    <source>
        <strain evidence="2">237g6f4</strain>
        <tissue evidence="2">Blood</tissue>
    </source>
</reference>
<gene>
    <name evidence="2" type="ORF">GDO81_000647</name>
</gene>
<evidence type="ECO:0000256" key="1">
    <source>
        <dbReference type="SAM" id="Phobius"/>
    </source>
</evidence>
<comment type="caution">
    <text evidence="2">The sequence shown here is derived from an EMBL/GenBank/DDBJ whole genome shotgun (WGS) entry which is preliminary data.</text>
</comment>
<feature type="transmembrane region" description="Helical" evidence="1">
    <location>
        <begin position="20"/>
        <end position="42"/>
    </location>
</feature>
<dbReference type="EMBL" id="WNYA01000001">
    <property type="protein sequence ID" value="KAG8592871.1"/>
    <property type="molecule type" value="Genomic_DNA"/>
</dbReference>